<name>A0A1D3D693_9EIME</name>
<sequence length="183" mass="20940">MYRKLKICHLGESSIEQLSYEEQAKCLKGITLGILEDGGRRRMRRRASEVSPYWRLQPYVADFRHGEGYCEAHRKGEMFSNEERHAVVVNTMKYIGFCFTTMQNSSPSKLRLLRTDTTGCAVRARRGKERPLSFRYPTLIDGMQRIVNATDPYARSGKVETLIFGNDVHGLHKSPSVALHLCV</sequence>
<evidence type="ECO:0000313" key="1">
    <source>
        <dbReference type="EMBL" id="OEH78969.1"/>
    </source>
</evidence>
<dbReference type="EMBL" id="JROU02000559">
    <property type="protein sequence ID" value="OEH78969.1"/>
    <property type="molecule type" value="Genomic_DNA"/>
</dbReference>
<keyword evidence="2" id="KW-1185">Reference proteome</keyword>
<gene>
    <name evidence="1" type="ORF">cyc_00210</name>
</gene>
<dbReference type="Proteomes" id="UP000095192">
    <property type="component" value="Unassembled WGS sequence"/>
</dbReference>
<comment type="caution">
    <text evidence="1">The sequence shown here is derived from an EMBL/GenBank/DDBJ whole genome shotgun (WGS) entry which is preliminary data.</text>
</comment>
<organism evidence="1 2">
    <name type="scientific">Cyclospora cayetanensis</name>
    <dbReference type="NCBI Taxonomy" id="88456"/>
    <lineage>
        <taxon>Eukaryota</taxon>
        <taxon>Sar</taxon>
        <taxon>Alveolata</taxon>
        <taxon>Apicomplexa</taxon>
        <taxon>Conoidasida</taxon>
        <taxon>Coccidia</taxon>
        <taxon>Eucoccidiorida</taxon>
        <taxon>Eimeriorina</taxon>
        <taxon>Eimeriidae</taxon>
        <taxon>Cyclospora</taxon>
    </lineage>
</organism>
<dbReference type="AlphaFoldDB" id="A0A1D3D693"/>
<dbReference type="VEuPathDB" id="ToxoDB:cyc_00210"/>
<dbReference type="InParanoid" id="A0A1D3D693"/>
<evidence type="ECO:0000313" key="2">
    <source>
        <dbReference type="Proteomes" id="UP000095192"/>
    </source>
</evidence>
<proteinExistence type="predicted"/>
<protein>
    <submittedName>
        <fullName evidence="1">Uncharacterized protein</fullName>
    </submittedName>
</protein>
<reference evidence="1 2" key="1">
    <citation type="journal article" date="2016" name="BMC Genomics">
        <title>Comparative genomics reveals Cyclospora cayetanensis possesses coccidia-like metabolism and invasion components but unique surface antigens.</title>
        <authorList>
            <person name="Liu S."/>
            <person name="Wang L."/>
            <person name="Zheng H."/>
            <person name="Xu Z."/>
            <person name="Roellig D.M."/>
            <person name="Li N."/>
            <person name="Frace M.A."/>
            <person name="Tang K."/>
            <person name="Arrowood M.J."/>
            <person name="Moss D.M."/>
            <person name="Zhang L."/>
            <person name="Feng Y."/>
            <person name="Xiao L."/>
        </authorList>
    </citation>
    <scope>NUCLEOTIDE SEQUENCE [LARGE SCALE GENOMIC DNA]</scope>
    <source>
        <strain evidence="1 2">CHN_HEN01</strain>
    </source>
</reference>
<accession>A0A1D3D693</accession>